<sequence>MQITVLPCIPFLQQKINHHWSPHSV</sequence>
<dbReference type="AlphaFoldDB" id="A0A0A9HQQ3"/>
<evidence type="ECO:0000313" key="1">
    <source>
        <dbReference type="EMBL" id="JAE38134.1"/>
    </source>
</evidence>
<name>A0A0A9HQQ3_ARUDO</name>
<dbReference type="EMBL" id="GBRH01159762">
    <property type="protein sequence ID" value="JAE38134.1"/>
    <property type="molecule type" value="Transcribed_RNA"/>
</dbReference>
<accession>A0A0A9HQQ3</accession>
<reference evidence="1" key="2">
    <citation type="journal article" date="2015" name="Data Brief">
        <title>Shoot transcriptome of the giant reed, Arundo donax.</title>
        <authorList>
            <person name="Barrero R.A."/>
            <person name="Guerrero F.D."/>
            <person name="Moolhuijzen P."/>
            <person name="Goolsby J.A."/>
            <person name="Tidwell J."/>
            <person name="Bellgard S.E."/>
            <person name="Bellgard M.I."/>
        </authorList>
    </citation>
    <scope>NUCLEOTIDE SEQUENCE</scope>
    <source>
        <tissue evidence="1">Shoot tissue taken approximately 20 cm above the soil surface</tissue>
    </source>
</reference>
<proteinExistence type="predicted"/>
<protein>
    <submittedName>
        <fullName evidence="1">Uncharacterized protein</fullName>
    </submittedName>
</protein>
<reference evidence="1" key="1">
    <citation type="submission" date="2014-09" db="EMBL/GenBank/DDBJ databases">
        <authorList>
            <person name="Magalhaes I.L.F."/>
            <person name="Oliveira U."/>
            <person name="Santos F.R."/>
            <person name="Vidigal T.H.D.A."/>
            <person name="Brescovit A.D."/>
            <person name="Santos A.J."/>
        </authorList>
    </citation>
    <scope>NUCLEOTIDE SEQUENCE</scope>
    <source>
        <tissue evidence="1">Shoot tissue taken approximately 20 cm above the soil surface</tissue>
    </source>
</reference>
<organism evidence="1">
    <name type="scientific">Arundo donax</name>
    <name type="common">Giant reed</name>
    <name type="synonym">Donax arundinaceus</name>
    <dbReference type="NCBI Taxonomy" id="35708"/>
    <lineage>
        <taxon>Eukaryota</taxon>
        <taxon>Viridiplantae</taxon>
        <taxon>Streptophyta</taxon>
        <taxon>Embryophyta</taxon>
        <taxon>Tracheophyta</taxon>
        <taxon>Spermatophyta</taxon>
        <taxon>Magnoliopsida</taxon>
        <taxon>Liliopsida</taxon>
        <taxon>Poales</taxon>
        <taxon>Poaceae</taxon>
        <taxon>PACMAD clade</taxon>
        <taxon>Arundinoideae</taxon>
        <taxon>Arundineae</taxon>
        <taxon>Arundo</taxon>
    </lineage>
</organism>